<dbReference type="EMBL" id="CP022115">
    <property type="protein sequence ID" value="ASJ23153.1"/>
    <property type="molecule type" value="Genomic_DNA"/>
</dbReference>
<proteinExistence type="predicted"/>
<name>A0A248LG55_9NEIS</name>
<gene>
    <name evidence="1" type="ORF">LHGZ1_0322</name>
</gene>
<dbReference type="AlphaFoldDB" id="A0A248LG55"/>
<accession>A0A248LG55</accession>
<evidence type="ECO:0000313" key="2">
    <source>
        <dbReference type="Proteomes" id="UP000197424"/>
    </source>
</evidence>
<dbReference type="Proteomes" id="UP000197424">
    <property type="component" value="Chromosome"/>
</dbReference>
<protein>
    <submittedName>
        <fullName evidence="1">Uncharacterized protein</fullName>
    </submittedName>
</protein>
<reference evidence="2" key="1">
    <citation type="submission" date="2017-06" db="EMBL/GenBank/DDBJ databases">
        <title>Whole genome sequence of Laribacter hongkongensis LHGZ1.</title>
        <authorList>
            <person name="Chen D."/>
            <person name="Wu H."/>
            <person name="Chen J."/>
        </authorList>
    </citation>
    <scope>NUCLEOTIDE SEQUENCE [LARGE SCALE GENOMIC DNA]</scope>
    <source>
        <strain evidence="2">LHGZ1</strain>
    </source>
</reference>
<evidence type="ECO:0000313" key="1">
    <source>
        <dbReference type="EMBL" id="ASJ23153.1"/>
    </source>
</evidence>
<dbReference type="RefSeq" id="WP_161493459.1">
    <property type="nucleotide sequence ID" value="NZ_CP022115.1"/>
</dbReference>
<sequence length="57" mass="6262">MALPIPFAFFQDKGKTLTDFTGRVKAHRETGTMAAFHAFGLTLPAGQVPNQDWLTVL</sequence>
<organism evidence="1 2">
    <name type="scientific">Laribacter hongkongensis</name>
    <dbReference type="NCBI Taxonomy" id="168471"/>
    <lineage>
        <taxon>Bacteria</taxon>
        <taxon>Pseudomonadati</taxon>
        <taxon>Pseudomonadota</taxon>
        <taxon>Betaproteobacteria</taxon>
        <taxon>Neisseriales</taxon>
        <taxon>Aquaspirillaceae</taxon>
        <taxon>Laribacter</taxon>
    </lineage>
</organism>